<name>A0ABT1A9R9_9PSEU</name>
<evidence type="ECO:0000259" key="2">
    <source>
        <dbReference type="Pfam" id="PF13276"/>
    </source>
</evidence>
<feature type="region of interest" description="Disordered" evidence="1">
    <location>
        <begin position="126"/>
        <end position="158"/>
    </location>
</feature>
<evidence type="ECO:0000313" key="4">
    <source>
        <dbReference type="Proteomes" id="UP001165283"/>
    </source>
</evidence>
<dbReference type="EMBL" id="JAGSOV010000070">
    <property type="protein sequence ID" value="MCO1659758.1"/>
    <property type="molecule type" value="Genomic_DNA"/>
</dbReference>
<dbReference type="InterPro" id="IPR025948">
    <property type="entry name" value="HTH-like_dom"/>
</dbReference>
<proteinExistence type="predicted"/>
<feature type="region of interest" description="Disordered" evidence="1">
    <location>
        <begin position="1"/>
        <end position="26"/>
    </location>
</feature>
<sequence length="158" mass="17261">MTASATTSPHARRNVAQPLDTGRTRPAHRVVARLKGGIESIRRVPCEHGCPIAPSTYYAALHDTAPRSARQRHDEALKAEIVRVHEDNFGAYGARKVWLQLNRKGIAVARCTASATGGSCRVRAREEAAGQRREPGSGIHTADRRTLVRGGLPNRTQR</sequence>
<feature type="compositionally biased region" description="Basic and acidic residues" evidence="1">
    <location>
        <begin position="126"/>
        <end position="146"/>
    </location>
</feature>
<evidence type="ECO:0000313" key="3">
    <source>
        <dbReference type="EMBL" id="MCO1659758.1"/>
    </source>
</evidence>
<dbReference type="Pfam" id="PF13276">
    <property type="entry name" value="HTH_21"/>
    <property type="match status" value="1"/>
</dbReference>
<reference evidence="3" key="1">
    <citation type="submission" date="2021-04" db="EMBL/GenBank/DDBJ databases">
        <title>Pseudonocardia sp. nov., isolated from sandy soil of mangrove forest.</title>
        <authorList>
            <person name="Zan Z."/>
            <person name="Huang R."/>
            <person name="Liu W."/>
        </authorList>
    </citation>
    <scope>NUCLEOTIDE SEQUENCE</scope>
    <source>
        <strain evidence="3">S2-4</strain>
    </source>
</reference>
<evidence type="ECO:0000256" key="1">
    <source>
        <dbReference type="SAM" id="MobiDB-lite"/>
    </source>
</evidence>
<dbReference type="Proteomes" id="UP001165283">
    <property type="component" value="Unassembled WGS sequence"/>
</dbReference>
<keyword evidence="4" id="KW-1185">Reference proteome</keyword>
<feature type="domain" description="HTH-like" evidence="2">
    <location>
        <begin position="73"/>
        <end position="112"/>
    </location>
</feature>
<protein>
    <submittedName>
        <fullName evidence="3">IS3 family transposase</fullName>
    </submittedName>
</protein>
<organism evidence="3 4">
    <name type="scientific">Pseudonocardia humida</name>
    <dbReference type="NCBI Taxonomy" id="2800819"/>
    <lineage>
        <taxon>Bacteria</taxon>
        <taxon>Bacillati</taxon>
        <taxon>Actinomycetota</taxon>
        <taxon>Actinomycetes</taxon>
        <taxon>Pseudonocardiales</taxon>
        <taxon>Pseudonocardiaceae</taxon>
        <taxon>Pseudonocardia</taxon>
    </lineage>
</organism>
<dbReference type="RefSeq" id="WP_372497138.1">
    <property type="nucleotide sequence ID" value="NZ_JAGSOV010000070.1"/>
</dbReference>
<comment type="caution">
    <text evidence="3">The sequence shown here is derived from an EMBL/GenBank/DDBJ whole genome shotgun (WGS) entry which is preliminary data.</text>
</comment>
<gene>
    <name evidence="3" type="ORF">KDL28_32280</name>
</gene>
<accession>A0ABT1A9R9</accession>